<protein>
    <submittedName>
        <fullName evidence="1">Uncharacterized protein</fullName>
    </submittedName>
</protein>
<keyword evidence="2" id="KW-1185">Reference proteome</keyword>
<dbReference type="EMBL" id="JBHSBL010000007">
    <property type="protein sequence ID" value="MFC4065158.1"/>
    <property type="molecule type" value="Genomic_DNA"/>
</dbReference>
<dbReference type="Proteomes" id="UP001595867">
    <property type="component" value="Unassembled WGS sequence"/>
</dbReference>
<accession>A0ABV8IRZ5</accession>
<name>A0ABV8IRZ5_9ACTN</name>
<dbReference type="Gene3D" id="1.10.287.1060">
    <property type="entry name" value="ESAT-6-like"/>
    <property type="match status" value="1"/>
</dbReference>
<evidence type="ECO:0000313" key="1">
    <source>
        <dbReference type="EMBL" id="MFC4065158.1"/>
    </source>
</evidence>
<organism evidence="1 2">
    <name type="scientific">Actinoplanes subglobosus</name>
    <dbReference type="NCBI Taxonomy" id="1547892"/>
    <lineage>
        <taxon>Bacteria</taxon>
        <taxon>Bacillati</taxon>
        <taxon>Actinomycetota</taxon>
        <taxon>Actinomycetes</taxon>
        <taxon>Micromonosporales</taxon>
        <taxon>Micromonosporaceae</taxon>
        <taxon>Actinoplanes</taxon>
    </lineage>
</organism>
<gene>
    <name evidence="1" type="ORF">ACFO0C_09455</name>
</gene>
<sequence>MSSGNTDIDLLSLEDFHKTLDARLSEANAVVTTLTTALGDKTPALGGFTDASKTSGRYRQLYQEHLDRAERLVEALTAAKTATTTIMSNYRTAEERNHADATDIASVLNSVGTELNGDRSDA</sequence>
<comment type="caution">
    <text evidence="1">The sequence shown here is derived from an EMBL/GenBank/DDBJ whole genome shotgun (WGS) entry which is preliminary data.</text>
</comment>
<proteinExistence type="predicted"/>
<evidence type="ECO:0000313" key="2">
    <source>
        <dbReference type="Proteomes" id="UP001595867"/>
    </source>
</evidence>
<dbReference type="RefSeq" id="WP_378066190.1">
    <property type="nucleotide sequence ID" value="NZ_JBHSBL010000007.1"/>
</dbReference>
<reference evidence="2" key="1">
    <citation type="journal article" date="2019" name="Int. J. Syst. Evol. Microbiol.">
        <title>The Global Catalogue of Microorganisms (GCM) 10K type strain sequencing project: providing services to taxonomists for standard genome sequencing and annotation.</title>
        <authorList>
            <consortium name="The Broad Institute Genomics Platform"/>
            <consortium name="The Broad Institute Genome Sequencing Center for Infectious Disease"/>
            <person name="Wu L."/>
            <person name="Ma J."/>
        </authorList>
    </citation>
    <scope>NUCLEOTIDE SEQUENCE [LARGE SCALE GENOMIC DNA]</scope>
    <source>
        <strain evidence="2">TBRC 5832</strain>
    </source>
</reference>